<comment type="caution">
    <text evidence="3">The sequence shown here is derived from an EMBL/GenBank/DDBJ whole genome shotgun (WGS) entry which is preliminary data.</text>
</comment>
<dbReference type="Proteomes" id="UP000789423">
    <property type="component" value="Unassembled WGS sequence"/>
</dbReference>
<keyword evidence="4" id="KW-1185">Reference proteome</keyword>
<sequence length="296" mass="33164">MKIKTYMLNAFTKDEKGGNPAGVVLDTKGLTTEAMQAIANKLNFSETAFVFPSVTSDYEIRYFTPNEEIAVCGHATIAAFSLLAQIRSIRKKIYTIKTKAGILSVHMHNNKMISLQQNLPDFLKTIPREDITKSLHLDEEKLIPDMPIQIVSTGLCDIIIPVRRLSDLLKITPDMKRIAEISKKHNVTGYHVFTLETLHNSTAHCRNFAPLFDIPEESATGTSNAALACYLIKQNKEFEKYSTFTFEQGYVMNKPSEIVVNVSTNFGNITEVQVGGFASNFQEKYISINRNKVGES</sequence>
<evidence type="ECO:0000313" key="4">
    <source>
        <dbReference type="Proteomes" id="UP000789423"/>
    </source>
</evidence>
<evidence type="ECO:0000256" key="1">
    <source>
        <dbReference type="ARBA" id="ARBA00008270"/>
    </source>
</evidence>
<dbReference type="EC" id="5.1.-.-" evidence="3"/>
<reference evidence="3 4" key="1">
    <citation type="submission" date="2021-10" db="EMBL/GenBank/DDBJ databases">
        <authorList>
            <person name="Criscuolo A."/>
        </authorList>
    </citation>
    <scope>NUCLEOTIDE SEQUENCE [LARGE SCALE GENOMIC DNA]</scope>
    <source>
        <strain evidence="4">CIP 111899</strain>
    </source>
</reference>
<dbReference type="Gene3D" id="3.10.310.10">
    <property type="entry name" value="Diaminopimelate Epimerase, Chain A, domain 1"/>
    <property type="match status" value="2"/>
</dbReference>
<accession>A0ABM8YDJ9</accession>
<dbReference type="PIRSF" id="PIRSF016184">
    <property type="entry name" value="PhzC_PhzF"/>
    <property type="match status" value="1"/>
</dbReference>
<gene>
    <name evidence="3" type="primary">yddE_1</name>
    <name evidence="3" type="ORF">BACCIP111899_03037</name>
</gene>
<dbReference type="GO" id="GO:0016853">
    <property type="term" value="F:isomerase activity"/>
    <property type="evidence" value="ECO:0007669"/>
    <property type="project" value="UniProtKB-KW"/>
</dbReference>
<evidence type="ECO:0000256" key="2">
    <source>
        <dbReference type="ARBA" id="ARBA00023235"/>
    </source>
</evidence>
<dbReference type="PANTHER" id="PTHR13774:SF39">
    <property type="entry name" value="BIOSYNTHESIS PROTEIN, PUTATIVE-RELATED"/>
    <property type="match status" value="1"/>
</dbReference>
<dbReference type="RefSeq" id="WP_230575856.1">
    <property type="nucleotide sequence ID" value="NZ_CAKJTI010000017.1"/>
</dbReference>
<keyword evidence="2 3" id="KW-0413">Isomerase</keyword>
<dbReference type="PANTHER" id="PTHR13774">
    <property type="entry name" value="PHENAZINE BIOSYNTHESIS PROTEIN"/>
    <property type="match status" value="1"/>
</dbReference>
<evidence type="ECO:0000313" key="3">
    <source>
        <dbReference type="EMBL" id="CAG9613818.1"/>
    </source>
</evidence>
<dbReference type="SUPFAM" id="SSF54506">
    <property type="entry name" value="Diaminopimelate epimerase-like"/>
    <property type="match status" value="1"/>
</dbReference>
<dbReference type="InterPro" id="IPR003719">
    <property type="entry name" value="Phenazine_PhzF-like"/>
</dbReference>
<dbReference type="NCBIfam" id="TIGR00654">
    <property type="entry name" value="PhzF_family"/>
    <property type="match status" value="1"/>
</dbReference>
<name>A0ABM8YDJ9_9BACI</name>
<proteinExistence type="inferred from homology"/>
<dbReference type="EMBL" id="CAKJTI010000017">
    <property type="protein sequence ID" value="CAG9613818.1"/>
    <property type="molecule type" value="Genomic_DNA"/>
</dbReference>
<comment type="similarity">
    <text evidence="1">Belongs to the PhzF family.</text>
</comment>
<protein>
    <submittedName>
        <fullName evidence="3">Isomerase YddE</fullName>
        <ecNumber evidence="3">5.1.-.-</ecNumber>
    </submittedName>
</protein>
<dbReference type="Pfam" id="PF02567">
    <property type="entry name" value="PhzC-PhzF"/>
    <property type="match status" value="1"/>
</dbReference>
<organism evidence="3 4">
    <name type="scientific">Bacillus rhizoplanae</name>
    <dbReference type="NCBI Taxonomy" id="2880966"/>
    <lineage>
        <taxon>Bacteria</taxon>
        <taxon>Bacillati</taxon>
        <taxon>Bacillota</taxon>
        <taxon>Bacilli</taxon>
        <taxon>Bacillales</taxon>
        <taxon>Bacillaceae</taxon>
        <taxon>Bacillus</taxon>
    </lineage>
</organism>